<feature type="domain" description="Intradiol ring-cleavage dioxygenases" evidence="2">
    <location>
        <begin position="137"/>
        <end position="223"/>
    </location>
</feature>
<evidence type="ECO:0000313" key="3">
    <source>
        <dbReference type="EMBL" id="RJG00948.1"/>
    </source>
</evidence>
<dbReference type="AlphaFoldDB" id="A0A3A3FXL1"/>
<keyword evidence="3" id="KW-0560">Oxidoreductase</keyword>
<dbReference type="GO" id="GO:0016702">
    <property type="term" value="F:oxidoreductase activity, acting on single donors with incorporation of molecular oxygen, incorporation of two atoms of oxygen"/>
    <property type="evidence" value="ECO:0007669"/>
    <property type="project" value="InterPro"/>
</dbReference>
<feature type="region of interest" description="Disordered" evidence="1">
    <location>
        <begin position="16"/>
        <end position="35"/>
    </location>
</feature>
<dbReference type="CDD" id="cd03457">
    <property type="entry name" value="intradiol_dioxygenase_like"/>
    <property type="match status" value="1"/>
</dbReference>
<evidence type="ECO:0000259" key="2">
    <source>
        <dbReference type="Pfam" id="PF00775"/>
    </source>
</evidence>
<accession>A0A3A3FXL1</accession>
<gene>
    <name evidence="3" type="ORF">D3878_04555</name>
</gene>
<protein>
    <submittedName>
        <fullName evidence="3">Protocatechuate dioxygenase</fullName>
    </submittedName>
</protein>
<dbReference type="Gene3D" id="2.60.130.10">
    <property type="entry name" value="Aromatic compound dioxygenase"/>
    <property type="match status" value="1"/>
</dbReference>
<keyword evidence="4" id="KW-1185">Reference proteome</keyword>
<dbReference type="InterPro" id="IPR015889">
    <property type="entry name" value="Intradiol_dOase_core"/>
</dbReference>
<name>A0A3A3FXL1_9BURK</name>
<reference evidence="4" key="1">
    <citation type="submission" date="2018-09" db="EMBL/GenBank/DDBJ databases">
        <authorList>
            <person name="Zhu H."/>
        </authorList>
    </citation>
    <scope>NUCLEOTIDE SEQUENCE [LARGE SCALE GENOMIC DNA]</scope>
    <source>
        <strain evidence="4">K1S02-23</strain>
    </source>
</reference>
<organism evidence="3 4">
    <name type="scientific">Noviherbaspirillum sedimenti</name>
    <dbReference type="NCBI Taxonomy" id="2320865"/>
    <lineage>
        <taxon>Bacteria</taxon>
        <taxon>Pseudomonadati</taxon>
        <taxon>Pseudomonadota</taxon>
        <taxon>Betaproteobacteria</taxon>
        <taxon>Burkholderiales</taxon>
        <taxon>Oxalobacteraceae</taxon>
        <taxon>Noviherbaspirillum</taxon>
    </lineage>
</organism>
<dbReference type="GO" id="GO:0008199">
    <property type="term" value="F:ferric iron binding"/>
    <property type="evidence" value="ECO:0007669"/>
    <property type="project" value="InterPro"/>
</dbReference>
<dbReference type="EMBL" id="QYUQ01000002">
    <property type="protein sequence ID" value="RJG00948.1"/>
    <property type="molecule type" value="Genomic_DNA"/>
</dbReference>
<evidence type="ECO:0000313" key="4">
    <source>
        <dbReference type="Proteomes" id="UP000266327"/>
    </source>
</evidence>
<dbReference type="PANTHER" id="PTHR34315:SF1">
    <property type="entry name" value="INTRADIOL RING-CLEAVAGE DIOXYGENASES DOMAIN-CONTAINING PROTEIN-RELATED"/>
    <property type="match status" value="1"/>
</dbReference>
<dbReference type="SUPFAM" id="SSF49482">
    <property type="entry name" value="Aromatic compound dioxygenase"/>
    <property type="match status" value="1"/>
</dbReference>
<dbReference type="Pfam" id="PF00775">
    <property type="entry name" value="Dioxygenase_C"/>
    <property type="match status" value="1"/>
</dbReference>
<dbReference type="InterPro" id="IPR000627">
    <property type="entry name" value="Intradiol_dOase_C"/>
</dbReference>
<evidence type="ECO:0000256" key="1">
    <source>
        <dbReference type="SAM" id="MobiDB-lite"/>
    </source>
</evidence>
<dbReference type="PANTHER" id="PTHR34315">
    <property type="match status" value="1"/>
</dbReference>
<keyword evidence="3" id="KW-0223">Dioxygenase</keyword>
<sequence>MGTHPRGAGRDRIQYFRSGAPPGHASPHAGAQAGKAARQVIPRHQFTVPESDCALADMRGRAMNIGNGNARSKAGKALRSKARRQALGKLGALGAAGLFGFGTSRAAETDGSCTVIPEETQGPYLLRAILGNPAMVRKDIREGKAGIPLTLRLKVKNVSDGCRPIENAAVYIWHCDKGGSYSGYSSRENGNHADETFLRGIQMTDRNGEVNFTTIFPGWYPGRITHIHFQVYLNDNRAVAATATSQLAFPQNVTRAVYDTPLYRGRGQNRTLSDISEDAVFSEGASRQIAAVSGDPTQSLAAMLEVGIAG</sequence>
<feature type="compositionally biased region" description="Low complexity" evidence="1">
    <location>
        <begin position="18"/>
        <end position="34"/>
    </location>
</feature>
<comment type="caution">
    <text evidence="3">The sequence shown here is derived from an EMBL/GenBank/DDBJ whole genome shotgun (WGS) entry which is preliminary data.</text>
</comment>
<dbReference type="Proteomes" id="UP000266327">
    <property type="component" value="Unassembled WGS sequence"/>
</dbReference>
<proteinExistence type="predicted"/>